<dbReference type="PROSITE" id="PS51379">
    <property type="entry name" value="4FE4S_FER_2"/>
    <property type="match status" value="3"/>
</dbReference>
<dbReference type="RefSeq" id="WP_220164109.1">
    <property type="nucleotide sequence ID" value="NZ_CP080507.1"/>
</dbReference>
<evidence type="ECO:0000313" key="3">
    <source>
        <dbReference type="EMBL" id="QYM79797.1"/>
    </source>
</evidence>
<dbReference type="PANTHER" id="PTHR42783:SF3">
    <property type="entry name" value="GLUTAMATE SYNTHASE [NADPH] SMALL CHAIN-RELATED"/>
    <property type="match status" value="1"/>
</dbReference>
<dbReference type="Pfam" id="PF12838">
    <property type="entry name" value="Fer4_7"/>
    <property type="match status" value="1"/>
</dbReference>
<feature type="domain" description="4Fe-4S ferredoxin-type" evidence="2">
    <location>
        <begin position="874"/>
        <end position="905"/>
    </location>
</feature>
<feature type="domain" description="4Fe-4S ferredoxin-type" evidence="2">
    <location>
        <begin position="804"/>
        <end position="834"/>
    </location>
</feature>
<dbReference type="Gene3D" id="3.40.50.740">
    <property type="match status" value="1"/>
</dbReference>
<accession>A0A8F9TXF5</accession>
<gene>
    <name evidence="3" type="ORF">K0B96_04035</name>
</gene>
<dbReference type="Gene3D" id="3.30.2070.10">
    <property type="entry name" value="Formate dehydrogenase/DMSO reductase"/>
    <property type="match status" value="1"/>
</dbReference>
<organism evidence="3 4">
    <name type="scientific">Horticoccus luteus</name>
    <dbReference type="NCBI Taxonomy" id="2862869"/>
    <lineage>
        <taxon>Bacteria</taxon>
        <taxon>Pseudomonadati</taxon>
        <taxon>Verrucomicrobiota</taxon>
        <taxon>Opitutia</taxon>
        <taxon>Opitutales</taxon>
        <taxon>Opitutaceae</taxon>
        <taxon>Horticoccus</taxon>
    </lineage>
</organism>
<dbReference type="CDD" id="cd10551">
    <property type="entry name" value="PsrB"/>
    <property type="match status" value="1"/>
</dbReference>
<feature type="region of interest" description="Disordered" evidence="1">
    <location>
        <begin position="1082"/>
        <end position="1127"/>
    </location>
</feature>
<name>A0A8F9TXF5_9BACT</name>
<dbReference type="NCBIfam" id="TIGR04519">
    <property type="entry name" value="MoCo_extend_TAT"/>
    <property type="match status" value="1"/>
</dbReference>
<evidence type="ECO:0000259" key="2">
    <source>
        <dbReference type="PROSITE" id="PS51379"/>
    </source>
</evidence>
<dbReference type="KEGG" id="ole:K0B96_04035"/>
<dbReference type="SUPFAM" id="SSF54862">
    <property type="entry name" value="4Fe-4S ferredoxins"/>
    <property type="match status" value="1"/>
</dbReference>
<dbReference type="Proteomes" id="UP000825051">
    <property type="component" value="Chromosome"/>
</dbReference>
<dbReference type="Gene3D" id="3.40.228.10">
    <property type="entry name" value="Dimethylsulfoxide Reductase, domain 2"/>
    <property type="match status" value="1"/>
</dbReference>
<evidence type="ECO:0000313" key="4">
    <source>
        <dbReference type="Proteomes" id="UP000825051"/>
    </source>
</evidence>
<keyword evidence="4" id="KW-1185">Reference proteome</keyword>
<feature type="compositionally biased region" description="Basic and acidic residues" evidence="1">
    <location>
        <begin position="1100"/>
        <end position="1121"/>
    </location>
</feature>
<evidence type="ECO:0000256" key="1">
    <source>
        <dbReference type="SAM" id="MobiDB-lite"/>
    </source>
</evidence>
<dbReference type="Gene3D" id="3.30.70.20">
    <property type="match status" value="2"/>
</dbReference>
<feature type="domain" description="4Fe-4S ferredoxin-type" evidence="2">
    <location>
        <begin position="906"/>
        <end position="935"/>
    </location>
</feature>
<dbReference type="AlphaFoldDB" id="A0A8F9TXF5"/>
<reference evidence="3" key="1">
    <citation type="submission" date="2021-08" db="EMBL/GenBank/DDBJ databases">
        <title>Genome of a novel bacterium of the phylum Verrucomicrobia, Oleiharenicola sp. KSB-15.</title>
        <authorList>
            <person name="Chung J.-H."/>
            <person name="Ahn J.-H."/>
            <person name="Yoon Y."/>
            <person name="Kim D.-Y."/>
            <person name="An S.-H."/>
            <person name="Park I."/>
            <person name="Yeon J."/>
        </authorList>
    </citation>
    <scope>NUCLEOTIDE SEQUENCE</scope>
    <source>
        <strain evidence="3">KSB-15</strain>
    </source>
</reference>
<dbReference type="InterPro" id="IPR030948">
    <property type="entry name" value="TAT_var_transloc_signal_dom"/>
</dbReference>
<dbReference type="SUPFAM" id="SSF53706">
    <property type="entry name" value="Formate dehydrogenase/DMSO reductase, domains 1-3"/>
    <property type="match status" value="1"/>
</dbReference>
<dbReference type="EMBL" id="CP080507">
    <property type="protein sequence ID" value="QYM79797.1"/>
    <property type="molecule type" value="Genomic_DNA"/>
</dbReference>
<dbReference type="PANTHER" id="PTHR42783">
    <property type="entry name" value="GLUTAMATE SYNTHASE [NADPH] SMALL CHAIN"/>
    <property type="match status" value="1"/>
</dbReference>
<dbReference type="CDD" id="cd02784">
    <property type="entry name" value="MopB_CT_PHLH"/>
    <property type="match status" value="1"/>
</dbReference>
<proteinExistence type="predicted"/>
<sequence length="1127" mass="121339">MKRIVQHPQPSPRELTGPKYWRSLDELANTPGFQEQVAREFPGGAAELNGVDRRQFMKIMAASFALGGIGLAGCRRPEKHILPYGKSVEGVIPGLPLYFATAMPMRGGAIPLLAETHEGRPTKVEGNPSYAPHGGAASAIAQASLLELYDPDRATTHTKGGATLDREAVDALLAKLSTDHAGNAGAGLAFLAEESSSPTRTRLVAALRAKFPQAIWAEYEPVSGEVTSAARTIFGAHVKPLYRFDRADRVVSLDADFLHSEEGSLIYARDFSKKRRVTKKEDAMNRLYMAESGFTITGTMADHRLRLATSHMVGLAAALAGKITGSSDYSGLAQGLTGVPSGWVEECAADLAQHRGRCVVIAGAHLPAAAHALAHAMNAALGNLGQTVELATLAENNASSIQDLARSIKGGAVKTLVILGGNPAYNAPAELGWAALQKSVADVVHFSYYQNETSVLAGTHIAATHYLESWGDARTMEGIIVPIQPMILPLFGGYTEIEVLAKIAGEKETDPHGMVRATFAGVVGEGVDAEKAFHKFLHDGLLEGSAYPISGGGINSAGLKSLTDAAGSPSATTLSQQNLEVRFCADYKVDDGRFANNGWLQELPDPITRICWDNAILVSPHLAKELGILPKGALVQVARIELADSDNGREMAHEAEITLNGRTIRGPLHIQPGLSNYTLILSLGYGRTTTGRVGEGAGTNVYPLRTTEGLHFATGAKVSLTGKRIALANTQEHWSMEGRGIVREANLEEYQENPAFVKEIGMEAETPPVYGQNGAAIPLATKSTTIPRGNSLYKTPEFDGVHQWGMSIDLNTCIGCNACVIACQSENNIPIVGRDQVLRGRQMHWIRIDRYYSDGRADAAAFGGEGNREIPQDPQVSLQPMACVQCELAPCETVCPVNATVHDDEGLNVMAYNRCIGTRYCANNCPYKVRRFNFFDWNQRSLDSLYMGPLGPHGMPELVQMSKNPQVTVRMRGVMEKCTYCVQRIENGKIQHKVKVAQEGNPGDVVVPDGVIKTACQQTCPVGAIVFGNIRDPESAVSKAKAREQDYAVLGYLNTRPRTTYLGKLRNPNPRMPDFQKLPFTRQEQNRKSHPASAGAEGGAHGEGHGEMKKQADHAMLDSAKRLGGVS</sequence>
<dbReference type="InterPro" id="IPR017896">
    <property type="entry name" value="4Fe4S_Fe-S-bd"/>
</dbReference>
<protein>
    <submittedName>
        <fullName evidence="3">TAT-variant-translocated molybdopterin oxidoreductase</fullName>
    </submittedName>
</protein>